<dbReference type="EMBL" id="CP045068">
    <property type="protein sequence ID" value="QFQ90518.1"/>
    <property type="molecule type" value="Genomic_DNA"/>
</dbReference>
<dbReference type="InterPro" id="IPR039552">
    <property type="entry name" value="IS66_C"/>
</dbReference>
<dbReference type="Pfam" id="PF03050">
    <property type="entry name" value="DDE_Tnp_IS66"/>
    <property type="match status" value="1"/>
</dbReference>
<dbReference type="PANTHER" id="PTHR33678">
    <property type="entry name" value="BLL1576 PROTEIN"/>
    <property type="match status" value="1"/>
</dbReference>
<proteinExistence type="predicted"/>
<evidence type="ECO:0000313" key="4">
    <source>
        <dbReference type="Proteomes" id="UP000388452"/>
    </source>
</evidence>
<dbReference type="AlphaFoldDB" id="A0A5P8JN50"/>
<name>A0A5P8JN50_9LACO</name>
<organism evidence="3 4">
    <name type="scientific">Lacticaseibacillus manihotivorans</name>
    <dbReference type="NCBI Taxonomy" id="88233"/>
    <lineage>
        <taxon>Bacteria</taxon>
        <taxon>Bacillati</taxon>
        <taxon>Bacillota</taxon>
        <taxon>Bacilli</taxon>
        <taxon>Lactobacillales</taxon>
        <taxon>Lactobacillaceae</taxon>
        <taxon>Lacticaseibacillus</taxon>
    </lineage>
</organism>
<evidence type="ECO:0000259" key="2">
    <source>
        <dbReference type="Pfam" id="PF13817"/>
    </source>
</evidence>
<protein>
    <submittedName>
        <fullName evidence="3">Transposase</fullName>
    </submittedName>
</protein>
<feature type="domain" description="Transposase IS66 central" evidence="1">
    <location>
        <begin position="2"/>
        <end position="74"/>
    </location>
</feature>
<feature type="domain" description="Transposase IS66 C-terminal" evidence="2">
    <location>
        <begin position="81"/>
        <end position="111"/>
    </location>
</feature>
<gene>
    <name evidence="3" type="ORF">LM010_03320</name>
</gene>
<accession>A0A5P8JN50</accession>
<dbReference type="PANTHER" id="PTHR33678:SF1">
    <property type="entry name" value="BLL1576 PROTEIN"/>
    <property type="match status" value="1"/>
</dbReference>
<dbReference type="Pfam" id="PF13817">
    <property type="entry name" value="DDE_Tnp_IS66_C"/>
    <property type="match status" value="1"/>
</dbReference>
<evidence type="ECO:0000313" key="3">
    <source>
        <dbReference type="EMBL" id="QFQ90518.1"/>
    </source>
</evidence>
<dbReference type="InterPro" id="IPR004291">
    <property type="entry name" value="Transposase_IS66_central"/>
</dbReference>
<dbReference type="InterPro" id="IPR052344">
    <property type="entry name" value="Transposase-related"/>
</dbReference>
<sequence>MVKRFWVWCDMCDVLPKSNLGKAVAYAESMRPYVDRLMKYGEIDFSNNASERNMKSYVMGRKNFLFSTSPEGARANAILMSIIETCKANAIDPMTYLTEVLDEMAQYPENRKFEYLGQYLPWNWKQS</sequence>
<dbReference type="Proteomes" id="UP000388452">
    <property type="component" value="Chromosome"/>
</dbReference>
<reference evidence="3 4" key="1">
    <citation type="submission" date="2019-10" db="EMBL/GenBank/DDBJ databases">
        <title>Genome sequencing of Lactobacillus manihotivorans.</title>
        <authorList>
            <person name="Kim K."/>
        </authorList>
    </citation>
    <scope>NUCLEOTIDE SEQUENCE [LARGE SCALE GENOMIC DNA]</scope>
    <source>
        <strain evidence="3 4">LM010</strain>
    </source>
</reference>
<evidence type="ECO:0000259" key="1">
    <source>
        <dbReference type="Pfam" id="PF03050"/>
    </source>
</evidence>